<dbReference type="InterPro" id="IPR047242">
    <property type="entry name" value="CDC5L/Cef1"/>
</dbReference>
<organism evidence="14 15">
    <name type="scientific">Pterulicium gracile</name>
    <dbReference type="NCBI Taxonomy" id="1884261"/>
    <lineage>
        <taxon>Eukaryota</taxon>
        <taxon>Fungi</taxon>
        <taxon>Dikarya</taxon>
        <taxon>Basidiomycota</taxon>
        <taxon>Agaricomycotina</taxon>
        <taxon>Agaricomycetes</taxon>
        <taxon>Agaricomycetidae</taxon>
        <taxon>Agaricales</taxon>
        <taxon>Pleurotineae</taxon>
        <taxon>Pterulaceae</taxon>
        <taxon>Pterulicium</taxon>
    </lineage>
</organism>
<sequence length="840" mass="93416">MVRIIIKGGVWKNTEDEVLKAAIAKYGKNQWARISSLLVRKTPKQCKARWYEWLDPSIKKTEWSKTEDEKLLHLAKLMPTQWRTIAPIVGRTATQCLERYQKLLDEAEAKDNEELGLAGPGVESEAPSAEEVRRLRPGEIDPDPETKPARPDPIDMDEDEKEMLSEARARLANTQGKKAKRKARERQLEEARRLAVLQKKRELKAAGIIMRHKVKRKGMDYNADIPFEKKPAAGFYDTSDEQARIAAAPVGQSLRRLENKRKPEDEEAERKKRQRRTKEESSEKNPQHQTKFLPARDAQIQKLKEAEQIGKRKKLMLPPAQVDDAELEGIVKIGQAGENTRALVANGNDSSEKLLTNYEALQSAKMARTPRTAPQQDNVLMEARNLRNMTMAQTPLLGEENTPLHLGQSGGATGFEGGATPRHQVAFTPNPLATPAHLRGTDVSATPRNADGSLPSQTPLRTPMRDDLSINPADAMATPMDTPRDLRMRQMSAKRALQAGFKNLPKAENNFELLVPEDEEGDEEGGEGMLSVEDAAERDARMRKALEEEKRRAFERQSEVLKRKMPRPPRVDAGRLLEQLGTEGEEVNSLIDAELVALLDHDSIIDPLPGTSRPGGSRSAYLPPDDDVAAEAKAQVAAELASMLGQDAGAPVDDLRAQVCRLSSPSLSDDSFSWAQSRQHLVLDVQSRTWVDPSSLTSSQLVEGYTASLREARDVMAREAAKAAKVERKLAKLLGGYQAVSGALTKRIVTATREFASQHVDLVSFERLSVNEQVGGPRRVEALKEEVEGLAVRERMLQGRFAELAEERREAGRRVEELEARVEAEAEAMNEAALAAMDEE</sequence>
<dbReference type="GO" id="GO:0000398">
    <property type="term" value="P:mRNA splicing, via spliceosome"/>
    <property type="evidence" value="ECO:0007669"/>
    <property type="project" value="InterPro"/>
</dbReference>
<accession>A0A5C3R1V9</accession>
<evidence type="ECO:0000313" key="14">
    <source>
        <dbReference type="EMBL" id="TFL06841.1"/>
    </source>
</evidence>
<keyword evidence="2" id="KW-0507">mRNA processing</keyword>
<feature type="region of interest" description="Disordered" evidence="11">
    <location>
        <begin position="112"/>
        <end position="163"/>
    </location>
</feature>
<evidence type="ECO:0000313" key="15">
    <source>
        <dbReference type="Proteomes" id="UP000305067"/>
    </source>
</evidence>
<feature type="compositionally biased region" description="Basic and acidic residues" evidence="11">
    <location>
        <begin position="130"/>
        <end position="153"/>
    </location>
</feature>
<dbReference type="OrthoDB" id="1410009at2759"/>
<keyword evidence="3" id="KW-0747">Spliceosome</keyword>
<protein>
    <recommendedName>
        <fullName evidence="8">Pre-mRNA-splicing factor CEF1</fullName>
    </recommendedName>
    <alternativeName>
        <fullName evidence="9">Pre-mRNA-splicing factor cef1</fullName>
    </alternativeName>
</protein>
<evidence type="ECO:0000256" key="5">
    <source>
        <dbReference type="ARBA" id="ARBA00023125"/>
    </source>
</evidence>
<keyword evidence="15" id="KW-1185">Reference proteome</keyword>
<proteinExistence type="inferred from homology"/>
<evidence type="ECO:0000259" key="13">
    <source>
        <dbReference type="PROSITE" id="PS51294"/>
    </source>
</evidence>
<dbReference type="SUPFAM" id="SSF46689">
    <property type="entry name" value="Homeodomain-like"/>
    <property type="match status" value="1"/>
</dbReference>
<keyword evidence="5" id="KW-0238">DNA-binding</keyword>
<keyword evidence="6" id="KW-0508">mRNA splicing</keyword>
<evidence type="ECO:0000256" key="7">
    <source>
        <dbReference type="ARBA" id="ARBA00023242"/>
    </source>
</evidence>
<feature type="domain" description="Myb-like" evidence="12">
    <location>
        <begin position="3"/>
        <end position="54"/>
    </location>
</feature>
<dbReference type="InterPro" id="IPR021786">
    <property type="entry name" value="Cdc5p/Cef1_C"/>
</dbReference>
<dbReference type="InterPro" id="IPR017930">
    <property type="entry name" value="Myb_dom"/>
</dbReference>
<dbReference type="Pfam" id="PF13921">
    <property type="entry name" value="Myb_DNA-bind_6"/>
    <property type="match status" value="1"/>
</dbReference>
<feature type="domain" description="HTH myb-type" evidence="13">
    <location>
        <begin position="59"/>
        <end position="108"/>
    </location>
</feature>
<dbReference type="PROSITE" id="PS50090">
    <property type="entry name" value="MYB_LIKE"/>
    <property type="match status" value="2"/>
</dbReference>
<feature type="domain" description="Myb-like" evidence="12">
    <location>
        <begin position="55"/>
        <end position="104"/>
    </location>
</feature>
<dbReference type="GO" id="GO:0000974">
    <property type="term" value="C:Prp19 complex"/>
    <property type="evidence" value="ECO:0007669"/>
    <property type="project" value="InterPro"/>
</dbReference>
<dbReference type="InterPro" id="IPR009057">
    <property type="entry name" value="Homeodomain-like_sf"/>
</dbReference>
<keyword evidence="10" id="KW-0175">Coiled coil</keyword>
<evidence type="ECO:0000259" key="12">
    <source>
        <dbReference type="PROSITE" id="PS50090"/>
    </source>
</evidence>
<evidence type="ECO:0000256" key="1">
    <source>
        <dbReference type="ARBA" id="ARBA00010506"/>
    </source>
</evidence>
<dbReference type="SMART" id="SM00717">
    <property type="entry name" value="SANT"/>
    <property type="match status" value="2"/>
</dbReference>
<feature type="region of interest" description="Disordered" evidence="11">
    <location>
        <begin position="433"/>
        <end position="480"/>
    </location>
</feature>
<evidence type="ECO:0000256" key="3">
    <source>
        <dbReference type="ARBA" id="ARBA00022728"/>
    </source>
</evidence>
<dbReference type="Proteomes" id="UP000305067">
    <property type="component" value="Unassembled WGS sequence"/>
</dbReference>
<evidence type="ECO:0000256" key="6">
    <source>
        <dbReference type="ARBA" id="ARBA00023187"/>
    </source>
</evidence>
<dbReference type="Pfam" id="PF11831">
    <property type="entry name" value="Myb_Cef"/>
    <property type="match status" value="1"/>
</dbReference>
<dbReference type="AlphaFoldDB" id="A0A5C3R1V9"/>
<evidence type="ECO:0000256" key="9">
    <source>
        <dbReference type="ARBA" id="ARBA00069095"/>
    </source>
</evidence>
<evidence type="ECO:0000256" key="2">
    <source>
        <dbReference type="ARBA" id="ARBA00022664"/>
    </source>
</evidence>
<feature type="domain" description="HTH myb-type" evidence="13">
    <location>
        <begin position="3"/>
        <end position="58"/>
    </location>
</feature>
<name>A0A5C3R1V9_9AGAR</name>
<dbReference type="GO" id="GO:0003677">
    <property type="term" value="F:DNA binding"/>
    <property type="evidence" value="ECO:0007669"/>
    <property type="project" value="UniProtKB-KW"/>
</dbReference>
<evidence type="ECO:0000256" key="4">
    <source>
        <dbReference type="ARBA" id="ARBA00022737"/>
    </source>
</evidence>
<dbReference type="InterPro" id="IPR001005">
    <property type="entry name" value="SANT/Myb"/>
</dbReference>
<dbReference type="CDD" id="cd00167">
    <property type="entry name" value="SANT"/>
    <property type="match status" value="1"/>
</dbReference>
<feature type="compositionally biased region" description="Basic and acidic residues" evidence="11">
    <location>
        <begin position="277"/>
        <end position="286"/>
    </location>
</feature>
<dbReference type="GO" id="GO:0005681">
    <property type="term" value="C:spliceosomal complex"/>
    <property type="evidence" value="ECO:0007669"/>
    <property type="project" value="UniProtKB-KW"/>
</dbReference>
<feature type="coiled-coil region" evidence="10">
    <location>
        <begin position="532"/>
        <end position="564"/>
    </location>
</feature>
<evidence type="ECO:0000256" key="10">
    <source>
        <dbReference type="SAM" id="Coils"/>
    </source>
</evidence>
<dbReference type="PANTHER" id="PTHR45885">
    <property type="entry name" value="CELL DIVISION CYCLE 5-LIKE PROTEIN"/>
    <property type="match status" value="1"/>
</dbReference>
<feature type="region of interest" description="Disordered" evidence="11">
    <location>
        <begin position="246"/>
        <end position="293"/>
    </location>
</feature>
<reference evidence="14 15" key="1">
    <citation type="journal article" date="2019" name="Nat. Ecol. Evol.">
        <title>Megaphylogeny resolves global patterns of mushroom evolution.</title>
        <authorList>
            <person name="Varga T."/>
            <person name="Krizsan K."/>
            <person name="Foldi C."/>
            <person name="Dima B."/>
            <person name="Sanchez-Garcia M."/>
            <person name="Sanchez-Ramirez S."/>
            <person name="Szollosi G.J."/>
            <person name="Szarkandi J.G."/>
            <person name="Papp V."/>
            <person name="Albert L."/>
            <person name="Andreopoulos W."/>
            <person name="Angelini C."/>
            <person name="Antonin V."/>
            <person name="Barry K.W."/>
            <person name="Bougher N.L."/>
            <person name="Buchanan P."/>
            <person name="Buyck B."/>
            <person name="Bense V."/>
            <person name="Catcheside P."/>
            <person name="Chovatia M."/>
            <person name="Cooper J."/>
            <person name="Damon W."/>
            <person name="Desjardin D."/>
            <person name="Finy P."/>
            <person name="Geml J."/>
            <person name="Haridas S."/>
            <person name="Hughes K."/>
            <person name="Justo A."/>
            <person name="Karasinski D."/>
            <person name="Kautmanova I."/>
            <person name="Kiss B."/>
            <person name="Kocsube S."/>
            <person name="Kotiranta H."/>
            <person name="LaButti K.M."/>
            <person name="Lechner B.E."/>
            <person name="Liimatainen K."/>
            <person name="Lipzen A."/>
            <person name="Lukacs Z."/>
            <person name="Mihaltcheva S."/>
            <person name="Morgado L.N."/>
            <person name="Niskanen T."/>
            <person name="Noordeloos M.E."/>
            <person name="Ohm R.A."/>
            <person name="Ortiz-Santana B."/>
            <person name="Ovrebo C."/>
            <person name="Racz N."/>
            <person name="Riley R."/>
            <person name="Savchenko A."/>
            <person name="Shiryaev A."/>
            <person name="Soop K."/>
            <person name="Spirin V."/>
            <person name="Szebenyi C."/>
            <person name="Tomsovsky M."/>
            <person name="Tulloss R.E."/>
            <person name="Uehling J."/>
            <person name="Grigoriev I.V."/>
            <person name="Vagvolgyi C."/>
            <person name="Papp T."/>
            <person name="Martin F.M."/>
            <person name="Miettinen O."/>
            <person name="Hibbett D.S."/>
            <person name="Nagy L.G."/>
        </authorList>
    </citation>
    <scope>NUCLEOTIDE SEQUENCE [LARGE SCALE GENOMIC DNA]</scope>
    <source>
        <strain evidence="14 15">CBS 309.79</strain>
    </source>
</reference>
<dbReference type="EMBL" id="ML178814">
    <property type="protein sequence ID" value="TFL06841.1"/>
    <property type="molecule type" value="Genomic_DNA"/>
</dbReference>
<dbReference type="CDD" id="cd11659">
    <property type="entry name" value="SANT_CDC5_II"/>
    <property type="match status" value="1"/>
</dbReference>
<gene>
    <name evidence="14" type="ORF">BDV98DRAFT_556778</name>
</gene>
<feature type="compositionally biased region" description="Basic and acidic residues" evidence="11">
    <location>
        <begin position="255"/>
        <end position="270"/>
    </location>
</feature>
<keyword evidence="4" id="KW-0677">Repeat</keyword>
<evidence type="ECO:0000256" key="11">
    <source>
        <dbReference type="SAM" id="MobiDB-lite"/>
    </source>
</evidence>
<keyword evidence="7" id="KW-0539">Nucleus</keyword>
<dbReference type="PROSITE" id="PS51294">
    <property type="entry name" value="HTH_MYB"/>
    <property type="match status" value="2"/>
</dbReference>
<dbReference type="Gene3D" id="1.10.10.60">
    <property type="entry name" value="Homeodomain-like"/>
    <property type="match status" value="2"/>
</dbReference>
<dbReference type="InterPro" id="IPR047240">
    <property type="entry name" value="SANT_CDC5L_II"/>
</dbReference>
<feature type="coiled-coil region" evidence="10">
    <location>
        <begin position="801"/>
        <end position="835"/>
    </location>
</feature>
<dbReference type="FunFam" id="1.10.10.60:FF:000021">
    <property type="entry name" value="CDC5 cell division cycle 5-like"/>
    <property type="match status" value="1"/>
</dbReference>
<evidence type="ECO:0000256" key="8">
    <source>
        <dbReference type="ARBA" id="ARBA00034837"/>
    </source>
</evidence>
<dbReference type="STRING" id="1884261.A0A5C3R1V9"/>
<dbReference type="PANTHER" id="PTHR45885:SF1">
    <property type="entry name" value="CELL DIVISION CYCLE 5-LIKE PROTEIN"/>
    <property type="match status" value="1"/>
</dbReference>
<comment type="similarity">
    <text evidence="1">Belongs to the CEF1 family.</text>
</comment>